<dbReference type="RefSeq" id="WP_226933641.1">
    <property type="nucleotide sequence ID" value="NZ_JACDXX010000001.1"/>
</dbReference>
<evidence type="ECO:0000256" key="2">
    <source>
        <dbReference type="ARBA" id="ARBA00023136"/>
    </source>
</evidence>
<dbReference type="InterPro" id="IPR000184">
    <property type="entry name" value="Bac_surfAg_D15"/>
</dbReference>
<sequence length="433" mass="46620">MALTPGRRYAVPAVFFALAAASIFVGSLEARPYSAVEIRGSEFIPSNDIAAACEVTPGAWTSTDMTAVEDCLMSSGQFSRVAVKGEGPTLVVEVEELNNRPGRVELGLAYDSRDGVVGNVYFERYNLFPGTFGSIELRFAEEVQSLQTALYHAKAFGSVDFGLDTLIRRSDYSDQGFTSTRTQIEPYLALPFTEGGRVELGIGYRRDEMSDLTPGSSALFATEEGVVDAPYARLGLSYSSKTEGPAAPGTATGISLSLDQYFWGLGTDERTYETRVEADARFAIADRTSLLLGFQGGIVKAQGDQSTRAVDRFFLGGADFRGFAPRGLGPKDGDWFTGANKYYVTSIELQRELDQFLGTSGRVGLFADAGSAWGLDNTLGGSIDDSKKIRSSVGLSLTLDLGEIPVSLFVAKPLDYETGDDRQSFGISFSTSF</sequence>
<proteinExistence type="predicted"/>
<name>A0ABS8CIQ6_9RHOB</name>
<gene>
    <name evidence="4" type="ORF">H0485_01790</name>
</gene>
<dbReference type="Pfam" id="PF01103">
    <property type="entry name" value="Omp85"/>
    <property type="match status" value="1"/>
</dbReference>
<feature type="domain" description="Bacterial surface antigen (D15)" evidence="3">
    <location>
        <begin position="161"/>
        <end position="433"/>
    </location>
</feature>
<evidence type="ECO:0000259" key="3">
    <source>
        <dbReference type="Pfam" id="PF01103"/>
    </source>
</evidence>
<comment type="subcellular location">
    <subcellularLocation>
        <location evidence="1">Membrane</location>
    </subcellularLocation>
</comment>
<evidence type="ECO:0000313" key="4">
    <source>
        <dbReference type="EMBL" id="MCB5408740.1"/>
    </source>
</evidence>
<comment type="caution">
    <text evidence="4">The sequence shown here is derived from an EMBL/GenBank/DDBJ whole genome shotgun (WGS) entry which is preliminary data.</text>
</comment>
<dbReference type="Proteomes" id="UP001198571">
    <property type="component" value="Unassembled WGS sequence"/>
</dbReference>
<keyword evidence="2" id="KW-0472">Membrane</keyword>
<accession>A0ABS8CIQ6</accession>
<dbReference type="Gene3D" id="2.40.160.50">
    <property type="entry name" value="membrane protein fhac: a member of the omp85/tpsb transporter family"/>
    <property type="match status" value="1"/>
</dbReference>
<dbReference type="EMBL" id="JACDXX010000001">
    <property type="protein sequence ID" value="MCB5408740.1"/>
    <property type="molecule type" value="Genomic_DNA"/>
</dbReference>
<keyword evidence="5" id="KW-1185">Reference proteome</keyword>
<organism evidence="4 5">
    <name type="scientific">Pseudogemmobacter faecipullorum</name>
    <dbReference type="NCBI Taxonomy" id="2755041"/>
    <lineage>
        <taxon>Bacteria</taxon>
        <taxon>Pseudomonadati</taxon>
        <taxon>Pseudomonadota</taxon>
        <taxon>Alphaproteobacteria</taxon>
        <taxon>Rhodobacterales</taxon>
        <taxon>Paracoccaceae</taxon>
        <taxon>Pseudogemmobacter</taxon>
    </lineage>
</organism>
<evidence type="ECO:0000256" key="1">
    <source>
        <dbReference type="ARBA" id="ARBA00004370"/>
    </source>
</evidence>
<evidence type="ECO:0000313" key="5">
    <source>
        <dbReference type="Proteomes" id="UP001198571"/>
    </source>
</evidence>
<protein>
    <submittedName>
        <fullName evidence="4">BamA/TamA family outer membrane protein</fullName>
    </submittedName>
</protein>
<reference evidence="4 5" key="1">
    <citation type="submission" date="2020-07" db="EMBL/GenBank/DDBJ databases">
        <title>Pseudogemmobacter sp. nov., isolated from poultry manure in Taiwan.</title>
        <authorList>
            <person name="Lin S.-Y."/>
            <person name="Tang Y.-S."/>
            <person name="Young C.-C."/>
        </authorList>
    </citation>
    <scope>NUCLEOTIDE SEQUENCE [LARGE SCALE GENOMIC DNA]</scope>
    <source>
        <strain evidence="4 5">CC-YST710</strain>
    </source>
</reference>